<dbReference type="GO" id="GO:0005737">
    <property type="term" value="C:cytoplasm"/>
    <property type="evidence" value="ECO:0007669"/>
    <property type="project" value="TreeGrafter"/>
</dbReference>
<comment type="caution">
    <text evidence="3">The sequence shown here is derived from an EMBL/GenBank/DDBJ whole genome shotgun (WGS) entry which is preliminary data.</text>
</comment>
<keyword evidence="2" id="KW-0677">Repeat</keyword>
<evidence type="ECO:0000256" key="2">
    <source>
        <dbReference type="ARBA" id="ARBA00022737"/>
    </source>
</evidence>
<dbReference type="SUPFAM" id="SSF103032">
    <property type="entry name" value="Hypothetical protein YwqG"/>
    <property type="match status" value="1"/>
</dbReference>
<evidence type="ECO:0000313" key="3">
    <source>
        <dbReference type="EMBL" id="GHC41980.1"/>
    </source>
</evidence>
<accession>A0A918TD12</accession>
<evidence type="ECO:0008006" key="5">
    <source>
        <dbReference type="Google" id="ProtNLM"/>
    </source>
</evidence>
<dbReference type="Gene3D" id="2.30.320.10">
    <property type="entry name" value="YwqG-like"/>
    <property type="match status" value="1"/>
</dbReference>
<evidence type="ECO:0000256" key="1">
    <source>
        <dbReference type="ARBA" id="ARBA00022614"/>
    </source>
</evidence>
<reference evidence="3" key="1">
    <citation type="journal article" date="2014" name="Int. J. Syst. Evol. Microbiol.">
        <title>Complete genome sequence of Corynebacterium casei LMG S-19264T (=DSM 44701T), isolated from a smear-ripened cheese.</title>
        <authorList>
            <consortium name="US DOE Joint Genome Institute (JGI-PGF)"/>
            <person name="Walter F."/>
            <person name="Albersmeier A."/>
            <person name="Kalinowski J."/>
            <person name="Ruckert C."/>
        </authorList>
    </citation>
    <scope>NUCLEOTIDE SEQUENCE</scope>
    <source>
        <strain evidence="3">KCTC 12988</strain>
    </source>
</reference>
<name>A0A918TD12_9BACT</name>
<organism evidence="3 4">
    <name type="scientific">Roseibacillus persicicus</name>
    <dbReference type="NCBI Taxonomy" id="454148"/>
    <lineage>
        <taxon>Bacteria</taxon>
        <taxon>Pseudomonadati</taxon>
        <taxon>Verrucomicrobiota</taxon>
        <taxon>Verrucomicrobiia</taxon>
        <taxon>Verrucomicrobiales</taxon>
        <taxon>Verrucomicrobiaceae</taxon>
        <taxon>Roseibacillus</taxon>
    </lineage>
</organism>
<sequence length="842" mass="95364">MKNTLFEFTVPANFQHQVDKHASVRYEVREGSFEVQPPFLTCSLCSLTDLEEQTGDTQIEKYATWTEGYQTEVYEQEESQFQGRTAYRINAKSDAEFAGQELKVTYQNFALILNEDWFVDLQLVYETKDAESFSSVLDEVLASLQVKGTAKDWETAIAEDEQEIDQQFAVQQALVDEPKPAAEVPSFQIPSNGKEQIQIGDFAFEFAEEECKWNTVEFSKKLYVQVQAKTGQVKQAEEAGLTAYAYQLNDGEVKLSFDCSNIFQAGVPTGELNFEDGKTGHPQFIHFRAEGIDLDFSGKVTLKEGWVAMEGVLKKPYQDEPSFPIRLCKKLPTQGLDWTLYQFTLAEALQTDPETVLHLWVDSAEEATLPTEVLDFQNLKRLIINSNTNNSLDEHSPLETIPAEIGHLKDLTELTITNTSVESLPESLGDLQNLTQFQISNNKLAALPKGIFNLPRLKYLWATRNAITSLPDEIELPSLEILYLERNALTTLPASLGQQPKLRRLALDQNPWRTLPIEVEKIKEIDLNINDKRRLLDFTYPGADGKGTIAWESESFLATSDSKLTKTLQKALKGTVLAKYQDGLKRLALKALALKTTKKDLYRESGNTRFGGLPDLPADLPYPTWQSGDDEADALHHIFIAQLNCADLAPHQDYLPRAGILYFFIQDEQDFAPKVIYNPGTENLISAQTLSNESFSFDDLDEPYLPYLAKAQPFVSLPHFYSDDYWYQWANQPELSNLEDYQHPDHNAFSEELRERVQKILGDVSSSNSINSYVFTQHESPQEQAALKLKGNPEDWVVLLKVTSDSNCGFCFWDAGELFFLIHKSDLAKRDFSNIYASIETS</sequence>
<dbReference type="InterPro" id="IPR003591">
    <property type="entry name" value="Leu-rich_rpt_typical-subtyp"/>
</dbReference>
<gene>
    <name evidence="3" type="ORF">GCM10007100_03630</name>
</gene>
<reference evidence="3" key="2">
    <citation type="submission" date="2020-09" db="EMBL/GenBank/DDBJ databases">
        <authorList>
            <person name="Sun Q."/>
            <person name="Kim S."/>
        </authorList>
    </citation>
    <scope>NUCLEOTIDE SEQUENCE</scope>
    <source>
        <strain evidence="3">KCTC 12988</strain>
    </source>
</reference>
<dbReference type="PROSITE" id="PS51450">
    <property type="entry name" value="LRR"/>
    <property type="match status" value="1"/>
</dbReference>
<evidence type="ECO:0000313" key="4">
    <source>
        <dbReference type="Proteomes" id="UP000644507"/>
    </source>
</evidence>
<dbReference type="InterPro" id="IPR035948">
    <property type="entry name" value="YwqG-like_sf"/>
</dbReference>
<dbReference type="InterPro" id="IPR001611">
    <property type="entry name" value="Leu-rich_rpt"/>
</dbReference>
<dbReference type="Proteomes" id="UP000644507">
    <property type="component" value="Unassembled WGS sequence"/>
</dbReference>
<dbReference type="InterPro" id="IPR032675">
    <property type="entry name" value="LRR_dom_sf"/>
</dbReference>
<protein>
    <recommendedName>
        <fullName evidence="5">DUF1963 domain-containing protein</fullName>
    </recommendedName>
</protein>
<dbReference type="SMART" id="SM00369">
    <property type="entry name" value="LRR_TYP"/>
    <property type="match status" value="2"/>
</dbReference>
<dbReference type="PANTHER" id="PTHR48051">
    <property type="match status" value="1"/>
</dbReference>
<dbReference type="SUPFAM" id="SSF52058">
    <property type="entry name" value="L domain-like"/>
    <property type="match status" value="1"/>
</dbReference>
<keyword evidence="1" id="KW-0433">Leucine-rich repeat</keyword>
<dbReference type="Pfam" id="PF09234">
    <property type="entry name" value="DUF1963"/>
    <property type="match status" value="1"/>
</dbReference>
<dbReference type="SMART" id="SM00364">
    <property type="entry name" value="LRR_BAC"/>
    <property type="match status" value="3"/>
</dbReference>
<dbReference type="InterPro" id="IPR015315">
    <property type="entry name" value="DUF1963"/>
</dbReference>
<dbReference type="AlphaFoldDB" id="A0A918TD12"/>
<dbReference type="RefSeq" id="WP_189566804.1">
    <property type="nucleotide sequence ID" value="NZ_BMXI01000001.1"/>
</dbReference>
<dbReference type="EMBL" id="BMXI01000001">
    <property type="protein sequence ID" value="GHC41980.1"/>
    <property type="molecule type" value="Genomic_DNA"/>
</dbReference>
<proteinExistence type="predicted"/>
<dbReference type="InterPro" id="IPR050216">
    <property type="entry name" value="LRR_domain-containing"/>
</dbReference>
<dbReference type="Gene3D" id="3.80.10.10">
    <property type="entry name" value="Ribonuclease Inhibitor"/>
    <property type="match status" value="1"/>
</dbReference>
<keyword evidence="4" id="KW-1185">Reference proteome</keyword>
<dbReference type="PANTHER" id="PTHR48051:SF1">
    <property type="entry name" value="RAS SUPPRESSOR PROTEIN 1"/>
    <property type="match status" value="1"/>
</dbReference>